<dbReference type="Gene3D" id="2.40.420.20">
    <property type="match status" value="1"/>
</dbReference>
<dbReference type="InterPro" id="IPR058792">
    <property type="entry name" value="Beta-barrel_RND_2"/>
</dbReference>
<dbReference type="InterPro" id="IPR058627">
    <property type="entry name" value="MdtA-like_C"/>
</dbReference>
<comment type="similarity">
    <text evidence="1">Belongs to the membrane fusion protein (MFP) (TC 8.A.1) family.</text>
</comment>
<accession>A0A7W4I8F3</accession>
<feature type="domain" description="CusB-like beta-barrel" evidence="2">
    <location>
        <begin position="201"/>
        <end position="271"/>
    </location>
</feature>
<dbReference type="NCBIfam" id="TIGR01730">
    <property type="entry name" value="RND_mfp"/>
    <property type="match status" value="1"/>
</dbReference>
<comment type="caution">
    <text evidence="4">The sequence shown here is derived from an EMBL/GenBank/DDBJ whole genome shotgun (WGS) entry which is preliminary data.</text>
</comment>
<evidence type="ECO:0000259" key="3">
    <source>
        <dbReference type="Pfam" id="PF25967"/>
    </source>
</evidence>
<evidence type="ECO:0000313" key="5">
    <source>
        <dbReference type="Proteomes" id="UP000550787"/>
    </source>
</evidence>
<proteinExistence type="inferred from homology"/>
<dbReference type="Pfam" id="PF25954">
    <property type="entry name" value="Beta-barrel_RND_2"/>
    <property type="match status" value="1"/>
</dbReference>
<evidence type="ECO:0000313" key="4">
    <source>
        <dbReference type="EMBL" id="MBB2158214.1"/>
    </source>
</evidence>
<dbReference type="Proteomes" id="UP000550787">
    <property type="component" value="Unassembled WGS sequence"/>
</dbReference>
<protein>
    <submittedName>
        <fullName evidence="4">Efflux RND transporter periplasmic adaptor subunit</fullName>
    </submittedName>
</protein>
<dbReference type="AlphaFoldDB" id="A0A7W4I8F3"/>
<evidence type="ECO:0000259" key="2">
    <source>
        <dbReference type="Pfam" id="PF25954"/>
    </source>
</evidence>
<dbReference type="FunFam" id="2.40.30.170:FF:000010">
    <property type="entry name" value="Efflux RND transporter periplasmic adaptor subunit"/>
    <property type="match status" value="1"/>
</dbReference>
<evidence type="ECO:0000256" key="1">
    <source>
        <dbReference type="ARBA" id="ARBA00009477"/>
    </source>
</evidence>
<dbReference type="Pfam" id="PF25967">
    <property type="entry name" value="RND-MFP_C"/>
    <property type="match status" value="1"/>
</dbReference>
<reference evidence="4 5" key="1">
    <citation type="submission" date="2020-04" db="EMBL/GenBank/DDBJ databases">
        <title>Description of novel Gluconacetobacter.</title>
        <authorList>
            <person name="Sombolestani A."/>
        </authorList>
    </citation>
    <scope>NUCLEOTIDE SEQUENCE [LARGE SCALE GENOMIC DNA]</scope>
    <source>
        <strain evidence="4 5">LMG 7603</strain>
    </source>
</reference>
<dbReference type="GO" id="GO:0015562">
    <property type="term" value="F:efflux transmembrane transporter activity"/>
    <property type="evidence" value="ECO:0007669"/>
    <property type="project" value="TreeGrafter"/>
</dbReference>
<feature type="domain" description="Multidrug resistance protein MdtA-like C-terminal permuted SH3" evidence="3">
    <location>
        <begin position="279"/>
        <end position="337"/>
    </location>
</feature>
<dbReference type="SUPFAM" id="SSF111369">
    <property type="entry name" value="HlyD-like secretion proteins"/>
    <property type="match status" value="1"/>
</dbReference>
<sequence length="368" mass="39744">MRRRSRLIFGFGIVALAASGLYAIHAWHASSPIIQNVPVTVTATIVRQVSWQSELHFVGTLRAHWGTALSFQTDGLVSRIHFHSGQRVEAGTILAQLQLNDEPGLFVKYTAQADLDLINLNRDKAQFEAHAVSRAIVDHDRLTLAADRAQRDAEDALIAMKSLKAPFSGRLGIRRVDPGQYLKAGTEVVTLQAIDPIYADFFVPQRFSEFVHVGAIVAVSIDSASGHVFHGRVTATTPTIDAASRTLMVRATLPNADERLLPGGFASVDLAYEGPRSIIVIPQAALIYHPYGNTVFVVTYDQPGRGVVRERLVVTGEARGDLIAISSGLRAGEAIVSAGQMKLRDKAVVMTSDVGQPGEDAAPSVPEE</sequence>
<dbReference type="Gene3D" id="2.40.50.100">
    <property type="match status" value="1"/>
</dbReference>
<dbReference type="InterPro" id="IPR006143">
    <property type="entry name" value="RND_pump_MFP"/>
</dbReference>
<dbReference type="Gene3D" id="2.40.30.170">
    <property type="match status" value="1"/>
</dbReference>
<organism evidence="4 5">
    <name type="scientific">Gluconacetobacter diazotrophicus</name>
    <name type="common">Acetobacter diazotrophicus</name>
    <dbReference type="NCBI Taxonomy" id="33996"/>
    <lineage>
        <taxon>Bacteria</taxon>
        <taxon>Pseudomonadati</taxon>
        <taxon>Pseudomonadota</taxon>
        <taxon>Alphaproteobacteria</taxon>
        <taxon>Acetobacterales</taxon>
        <taxon>Acetobacteraceae</taxon>
        <taxon>Gluconacetobacter</taxon>
    </lineage>
</organism>
<dbReference type="PANTHER" id="PTHR30469:SF11">
    <property type="entry name" value="BLL4320 PROTEIN"/>
    <property type="match status" value="1"/>
</dbReference>
<name>A0A7W4I8F3_GLUDI</name>
<dbReference type="GO" id="GO:1990281">
    <property type="term" value="C:efflux pump complex"/>
    <property type="evidence" value="ECO:0007669"/>
    <property type="project" value="TreeGrafter"/>
</dbReference>
<gene>
    <name evidence="4" type="ORF">HLH33_18255</name>
</gene>
<dbReference type="RefSeq" id="WP_183116616.1">
    <property type="nucleotide sequence ID" value="NZ_JABEQG010000065.1"/>
</dbReference>
<dbReference type="EMBL" id="JABEQG010000065">
    <property type="protein sequence ID" value="MBB2158214.1"/>
    <property type="molecule type" value="Genomic_DNA"/>
</dbReference>
<dbReference type="PANTHER" id="PTHR30469">
    <property type="entry name" value="MULTIDRUG RESISTANCE PROTEIN MDTA"/>
    <property type="match status" value="1"/>
</dbReference>